<name>A0A1A7WBL8_9TELE</name>
<gene>
    <name evidence="1" type="primary">Nfu_g_1_006555</name>
</gene>
<feature type="non-terminal residue" evidence="1">
    <location>
        <position position="1"/>
    </location>
</feature>
<accession>A0A1A7WBL8</accession>
<proteinExistence type="predicted"/>
<organism evidence="1">
    <name type="scientific">Iconisemion striatum</name>
    <dbReference type="NCBI Taxonomy" id="60296"/>
    <lineage>
        <taxon>Eukaryota</taxon>
        <taxon>Metazoa</taxon>
        <taxon>Chordata</taxon>
        <taxon>Craniata</taxon>
        <taxon>Vertebrata</taxon>
        <taxon>Euteleostomi</taxon>
        <taxon>Actinopterygii</taxon>
        <taxon>Neopterygii</taxon>
        <taxon>Teleostei</taxon>
        <taxon>Neoteleostei</taxon>
        <taxon>Acanthomorphata</taxon>
        <taxon>Ovalentaria</taxon>
        <taxon>Atherinomorphae</taxon>
        <taxon>Cyprinodontiformes</taxon>
        <taxon>Nothobranchiidae</taxon>
        <taxon>Iconisemion</taxon>
    </lineage>
</organism>
<dbReference type="AlphaFoldDB" id="A0A1A7WBL8"/>
<reference evidence="1" key="1">
    <citation type="submission" date="2016-05" db="EMBL/GenBank/DDBJ databases">
        <authorList>
            <person name="Lavstsen T."/>
            <person name="Jespersen J.S."/>
        </authorList>
    </citation>
    <scope>NUCLEOTIDE SEQUENCE</scope>
    <source>
        <tissue evidence="1">Brain</tissue>
    </source>
</reference>
<protein>
    <submittedName>
        <fullName evidence="1">Uncharacterized protein</fullName>
    </submittedName>
</protein>
<dbReference type="EMBL" id="HADW01001715">
    <property type="protein sequence ID" value="SBP03115.1"/>
    <property type="molecule type" value="Transcribed_RNA"/>
</dbReference>
<reference evidence="1" key="2">
    <citation type="submission" date="2016-06" db="EMBL/GenBank/DDBJ databases">
        <title>The genome of a short-lived fish provides insights into sex chromosome evolution and the genetic control of aging.</title>
        <authorList>
            <person name="Reichwald K."/>
            <person name="Felder M."/>
            <person name="Petzold A."/>
            <person name="Koch P."/>
            <person name="Groth M."/>
            <person name="Platzer M."/>
        </authorList>
    </citation>
    <scope>NUCLEOTIDE SEQUENCE</scope>
    <source>
        <tissue evidence="1">Brain</tissue>
    </source>
</reference>
<evidence type="ECO:0000313" key="1">
    <source>
        <dbReference type="EMBL" id="SBP03115.1"/>
    </source>
</evidence>
<sequence length="80" mass="9204">ESTPFTNRSGVRCATRCLPRRPCCKSIFTCIPGGDVIGVVPSGVIRARVTQQISWRRRAKQWIKSWFYGFFHIPLENHLL</sequence>